<comment type="function">
    <text evidence="8">Component of the mitochondrial ribosome (mitoribosome), a dedicated translation machinery responsible for the synthesis of mitochondrial genome-encoded proteins, including at least some of the essential transmembrane subunits of the mitochondrial respiratory chain. The mitoribosomes are attached to the mitochondrial inner membrane and translation products are cotranslationally integrated into the membrane.</text>
</comment>
<dbReference type="FunFam" id="3.10.290.10:FF:000025">
    <property type="entry name" value="30S ribosomal subunit S4"/>
    <property type="match status" value="1"/>
</dbReference>
<gene>
    <name evidence="13" type="ORF">FOA43_004026</name>
</gene>
<evidence type="ECO:0000256" key="11">
    <source>
        <dbReference type="SAM" id="MobiDB-lite"/>
    </source>
</evidence>
<dbReference type="KEGG" id="bnn:FOA43_004026"/>
<comment type="subcellular location">
    <subcellularLocation>
        <location evidence="1">Mitochondrion</location>
    </subcellularLocation>
</comment>
<evidence type="ECO:0000256" key="5">
    <source>
        <dbReference type="ARBA" id="ARBA00022980"/>
    </source>
</evidence>
<organism evidence="13 14">
    <name type="scientific">Eeniella nana</name>
    <name type="common">Yeast</name>
    <name type="synonym">Brettanomyces nanus</name>
    <dbReference type="NCBI Taxonomy" id="13502"/>
    <lineage>
        <taxon>Eukaryota</taxon>
        <taxon>Fungi</taxon>
        <taxon>Dikarya</taxon>
        <taxon>Ascomycota</taxon>
        <taxon>Saccharomycotina</taxon>
        <taxon>Pichiomycetes</taxon>
        <taxon>Pichiales</taxon>
        <taxon>Pichiaceae</taxon>
        <taxon>Brettanomyces</taxon>
    </lineage>
</organism>
<keyword evidence="4 10" id="KW-0694">RNA-binding</keyword>
<reference evidence="13" key="1">
    <citation type="submission" date="2020-10" db="EMBL/GenBank/DDBJ databases">
        <authorList>
            <person name="Roach M.J.R."/>
        </authorList>
    </citation>
    <scope>NUCLEOTIDE SEQUENCE</scope>
    <source>
        <strain evidence="13">CBS 1945</strain>
    </source>
</reference>
<dbReference type="SMART" id="SM00363">
    <property type="entry name" value="S4"/>
    <property type="match status" value="1"/>
</dbReference>
<feature type="compositionally biased region" description="Basic and acidic residues" evidence="11">
    <location>
        <begin position="215"/>
        <end position="226"/>
    </location>
</feature>
<proteinExistence type="inferred from homology"/>
<dbReference type="GO" id="GO:0042274">
    <property type="term" value="P:ribosomal small subunit biogenesis"/>
    <property type="evidence" value="ECO:0007669"/>
    <property type="project" value="TreeGrafter"/>
</dbReference>
<evidence type="ECO:0000259" key="12">
    <source>
        <dbReference type="SMART" id="SM00363"/>
    </source>
</evidence>
<keyword evidence="3 10" id="KW-0699">rRNA-binding</keyword>
<dbReference type="SUPFAM" id="SSF55174">
    <property type="entry name" value="Alpha-L RNA-binding motif"/>
    <property type="match status" value="1"/>
</dbReference>
<dbReference type="CDD" id="cd00165">
    <property type="entry name" value="S4"/>
    <property type="match status" value="1"/>
</dbReference>
<feature type="region of interest" description="Disordered" evidence="11">
    <location>
        <begin position="192"/>
        <end position="226"/>
    </location>
</feature>
<dbReference type="PANTHER" id="PTHR11831:SF4">
    <property type="entry name" value="SMALL RIBOSOMAL SUBUNIT PROTEIN US4M"/>
    <property type="match status" value="1"/>
</dbReference>
<evidence type="ECO:0000256" key="3">
    <source>
        <dbReference type="ARBA" id="ARBA00022730"/>
    </source>
</evidence>
<evidence type="ECO:0000256" key="6">
    <source>
        <dbReference type="ARBA" id="ARBA00023128"/>
    </source>
</evidence>
<dbReference type="PROSITE" id="PS00632">
    <property type="entry name" value="RIBOSOMAL_S4"/>
    <property type="match status" value="1"/>
</dbReference>
<dbReference type="AlphaFoldDB" id="A0A875SD08"/>
<sequence length="478" mass="55791">MPRRTLNMHSLVRGRVRTSMNKHNLFNLYKKSKPFFRNMTLYQQKWSSKQETRAYHGEQVNEGRWSTLFQHKLQGVAQLDASLKGSVLPTPMVLQTYAPLEKRLDVALFRAMFASSVRQARAFILGGHVKVNGVDIKHPGFTLTPGDIFAVDPERVLEALGRSKPSLKEAYKVDKLQVIQWQKFVQKAKEDPRGTWEKQKDKHRKNQNLYSGKFVPEKSQKDSTDVKQRLDSLQELKLKKMKEVQHSVSRKSVLRDIYTTSKRLVDQSKDVTAASFEEQFGKQLSGKCFQVYELLAKENKTMELEPEKATEEMNKIVPVYKEGKPQGEYYDDLRSKKLRQLLSELNTKYLDKVRDDFTNKPLSEDEIIRMWSTSLRKHPKIPDFSEIQEKGFYFLNLPWQHGMYGLKDPSKPYFTPWNPRQFLSPFAILPKHIEVSFITCHAVYLRDPVARPGESEVISPFDEDIHERAYMYYVKNGM</sequence>
<dbReference type="PANTHER" id="PTHR11831">
    <property type="entry name" value="30S 40S RIBOSOMAL PROTEIN"/>
    <property type="match status" value="1"/>
</dbReference>
<evidence type="ECO:0000256" key="1">
    <source>
        <dbReference type="ARBA" id="ARBA00004173"/>
    </source>
</evidence>
<evidence type="ECO:0000313" key="14">
    <source>
        <dbReference type="Proteomes" id="UP000662931"/>
    </source>
</evidence>
<dbReference type="GO" id="GO:0019843">
    <property type="term" value="F:rRNA binding"/>
    <property type="evidence" value="ECO:0007669"/>
    <property type="project" value="UniProtKB-KW"/>
</dbReference>
<dbReference type="InterPro" id="IPR002942">
    <property type="entry name" value="S4_RNA-bd"/>
</dbReference>
<keyword evidence="14" id="KW-1185">Reference proteome</keyword>
<accession>A0A875SD08</accession>
<dbReference type="GeneID" id="62197426"/>
<comment type="similarity">
    <text evidence="2">Belongs to the universal ribosomal protein uS4 family.</text>
</comment>
<evidence type="ECO:0000256" key="7">
    <source>
        <dbReference type="ARBA" id="ARBA00023274"/>
    </source>
</evidence>
<name>A0A875SD08_EENNA</name>
<evidence type="ECO:0000256" key="4">
    <source>
        <dbReference type="ARBA" id="ARBA00022884"/>
    </source>
</evidence>
<feature type="domain" description="RNA-binding S4" evidence="12">
    <location>
        <begin position="102"/>
        <end position="161"/>
    </location>
</feature>
<dbReference type="RefSeq" id="XP_038780199.1">
    <property type="nucleotide sequence ID" value="XM_038924271.1"/>
</dbReference>
<dbReference type="Proteomes" id="UP000662931">
    <property type="component" value="Chromosome 4"/>
</dbReference>
<dbReference type="Pfam" id="PF01479">
    <property type="entry name" value="S4"/>
    <property type="match status" value="1"/>
</dbReference>
<dbReference type="Gene3D" id="3.10.290.10">
    <property type="entry name" value="RNA-binding S4 domain"/>
    <property type="match status" value="1"/>
</dbReference>
<keyword evidence="6" id="KW-0496">Mitochondrion</keyword>
<evidence type="ECO:0000256" key="2">
    <source>
        <dbReference type="ARBA" id="ARBA00007465"/>
    </source>
</evidence>
<dbReference type="PROSITE" id="PS50889">
    <property type="entry name" value="S4"/>
    <property type="match status" value="1"/>
</dbReference>
<dbReference type="InterPro" id="IPR036986">
    <property type="entry name" value="S4_RNA-bd_sf"/>
</dbReference>
<keyword evidence="7" id="KW-0687">Ribonucleoprotein</keyword>
<evidence type="ECO:0000313" key="13">
    <source>
        <dbReference type="EMBL" id="QPG76634.1"/>
    </source>
</evidence>
<dbReference type="GO" id="GO:0003735">
    <property type="term" value="F:structural constituent of ribosome"/>
    <property type="evidence" value="ECO:0007669"/>
    <property type="project" value="TreeGrafter"/>
</dbReference>
<dbReference type="OrthoDB" id="3356781at2759"/>
<protein>
    <recommendedName>
        <fullName evidence="9">Small ribosomal subunit protein uS4m</fullName>
    </recommendedName>
</protein>
<evidence type="ECO:0000256" key="9">
    <source>
        <dbReference type="ARBA" id="ARBA00071419"/>
    </source>
</evidence>
<evidence type="ECO:0000256" key="8">
    <source>
        <dbReference type="ARBA" id="ARBA00037226"/>
    </source>
</evidence>
<dbReference type="GO" id="GO:0005763">
    <property type="term" value="C:mitochondrial small ribosomal subunit"/>
    <property type="evidence" value="ECO:0007669"/>
    <property type="project" value="TreeGrafter"/>
</dbReference>
<dbReference type="InterPro" id="IPR018079">
    <property type="entry name" value="Ribosomal_uS4_CS"/>
</dbReference>
<evidence type="ECO:0000256" key="10">
    <source>
        <dbReference type="PROSITE-ProRule" id="PRU00182"/>
    </source>
</evidence>
<dbReference type="InterPro" id="IPR022801">
    <property type="entry name" value="Ribosomal_uS4"/>
</dbReference>
<keyword evidence="5" id="KW-0689">Ribosomal protein</keyword>
<dbReference type="EMBL" id="CP064815">
    <property type="protein sequence ID" value="QPG76634.1"/>
    <property type="molecule type" value="Genomic_DNA"/>
</dbReference>